<gene>
    <name evidence="11" type="ORF">ODALV1_LOCUS16912</name>
</gene>
<evidence type="ECO:0000256" key="10">
    <source>
        <dbReference type="SAM" id="Phobius"/>
    </source>
</evidence>
<dbReference type="PANTHER" id="PTHR13416:SF2">
    <property type="entry name" value="TRANSMEMBRANE PROTEIN 43"/>
    <property type="match status" value="1"/>
</dbReference>
<keyword evidence="12" id="KW-1185">Reference proteome</keyword>
<evidence type="ECO:0000256" key="9">
    <source>
        <dbReference type="ARBA" id="ARBA00023242"/>
    </source>
</evidence>
<comment type="subcellular location">
    <subcellularLocation>
        <location evidence="1">Endomembrane system</location>
        <topology evidence="1">Multi-pass membrane protein</topology>
    </subcellularLocation>
    <subcellularLocation>
        <location evidence="3">Endoplasmic reticulum membrane</location>
    </subcellularLocation>
    <subcellularLocation>
        <location evidence="2">Nucleus envelope</location>
    </subcellularLocation>
</comment>
<protein>
    <recommendedName>
        <fullName evidence="13">Transmembrane protein</fullName>
    </recommendedName>
</protein>
<evidence type="ECO:0000256" key="1">
    <source>
        <dbReference type="ARBA" id="ARBA00004127"/>
    </source>
</evidence>
<reference evidence="11 12" key="1">
    <citation type="submission" date="2024-08" db="EMBL/GenBank/DDBJ databases">
        <authorList>
            <person name="Cucini C."/>
            <person name="Frati F."/>
        </authorList>
    </citation>
    <scope>NUCLEOTIDE SEQUENCE [LARGE SCALE GENOMIC DNA]</scope>
</reference>
<keyword evidence="6" id="KW-0256">Endoplasmic reticulum</keyword>
<keyword evidence="9" id="KW-0539">Nucleus</keyword>
<dbReference type="InterPro" id="IPR012430">
    <property type="entry name" value="TMEM43_fam"/>
</dbReference>
<evidence type="ECO:0000256" key="3">
    <source>
        <dbReference type="ARBA" id="ARBA00004586"/>
    </source>
</evidence>
<keyword evidence="7 10" id="KW-1133">Transmembrane helix</keyword>
<sequence>MYRTIYPEAPGLHHSWYNKGRKRALERCQCMQLQYRHHLGWFKKIVGFFVVIISLVVLFWNEGRAIEGTKAYDEGLRSVYPLVTPDYVLKENEGKLVHIVGYLRIPEPLEDDFYGVSISAVKLKRRVQMYQWVEEEIKQEI</sequence>
<comment type="similarity">
    <text evidence="4">Belongs to the TMEM43 family.</text>
</comment>
<organism evidence="11 12">
    <name type="scientific">Orchesella dallaii</name>
    <dbReference type="NCBI Taxonomy" id="48710"/>
    <lineage>
        <taxon>Eukaryota</taxon>
        <taxon>Metazoa</taxon>
        <taxon>Ecdysozoa</taxon>
        <taxon>Arthropoda</taxon>
        <taxon>Hexapoda</taxon>
        <taxon>Collembola</taxon>
        <taxon>Entomobryomorpha</taxon>
        <taxon>Entomobryoidea</taxon>
        <taxon>Orchesellidae</taxon>
        <taxon>Orchesellinae</taxon>
        <taxon>Orchesella</taxon>
    </lineage>
</organism>
<evidence type="ECO:0000256" key="7">
    <source>
        <dbReference type="ARBA" id="ARBA00022989"/>
    </source>
</evidence>
<evidence type="ECO:0008006" key="13">
    <source>
        <dbReference type="Google" id="ProtNLM"/>
    </source>
</evidence>
<evidence type="ECO:0000256" key="8">
    <source>
        <dbReference type="ARBA" id="ARBA00023136"/>
    </source>
</evidence>
<name>A0ABP1QZ44_9HEXA</name>
<dbReference type="Proteomes" id="UP001642540">
    <property type="component" value="Unassembled WGS sequence"/>
</dbReference>
<keyword evidence="5 10" id="KW-0812">Transmembrane</keyword>
<evidence type="ECO:0000256" key="5">
    <source>
        <dbReference type="ARBA" id="ARBA00022692"/>
    </source>
</evidence>
<dbReference type="PANTHER" id="PTHR13416">
    <property type="match status" value="1"/>
</dbReference>
<dbReference type="EMBL" id="CAXLJM020000051">
    <property type="protein sequence ID" value="CAL8115562.1"/>
    <property type="molecule type" value="Genomic_DNA"/>
</dbReference>
<evidence type="ECO:0000256" key="2">
    <source>
        <dbReference type="ARBA" id="ARBA00004259"/>
    </source>
</evidence>
<evidence type="ECO:0000256" key="4">
    <source>
        <dbReference type="ARBA" id="ARBA00006627"/>
    </source>
</evidence>
<comment type="caution">
    <text evidence="11">The sequence shown here is derived from an EMBL/GenBank/DDBJ whole genome shotgun (WGS) entry which is preliminary data.</text>
</comment>
<evidence type="ECO:0000313" key="12">
    <source>
        <dbReference type="Proteomes" id="UP001642540"/>
    </source>
</evidence>
<proteinExistence type="inferred from homology"/>
<accession>A0ABP1QZ44</accession>
<keyword evidence="8 10" id="KW-0472">Membrane</keyword>
<feature type="transmembrane region" description="Helical" evidence="10">
    <location>
        <begin position="41"/>
        <end position="60"/>
    </location>
</feature>
<evidence type="ECO:0000313" key="11">
    <source>
        <dbReference type="EMBL" id="CAL8115562.1"/>
    </source>
</evidence>
<evidence type="ECO:0000256" key="6">
    <source>
        <dbReference type="ARBA" id="ARBA00022824"/>
    </source>
</evidence>